<dbReference type="WBParaSite" id="JU765_v2.g3714.t1">
    <property type="protein sequence ID" value="JU765_v2.g3714.t1"/>
    <property type="gene ID" value="JU765_v2.g3714"/>
</dbReference>
<name>A0AC34R5T4_9BILA</name>
<evidence type="ECO:0000313" key="2">
    <source>
        <dbReference type="WBParaSite" id="JU765_v2.g3714.t1"/>
    </source>
</evidence>
<protein>
    <submittedName>
        <fullName evidence="2">Uncharacterized protein</fullName>
    </submittedName>
</protein>
<accession>A0AC34R5T4</accession>
<proteinExistence type="predicted"/>
<organism evidence="1 2">
    <name type="scientific">Panagrolaimus sp. JU765</name>
    <dbReference type="NCBI Taxonomy" id="591449"/>
    <lineage>
        <taxon>Eukaryota</taxon>
        <taxon>Metazoa</taxon>
        <taxon>Ecdysozoa</taxon>
        <taxon>Nematoda</taxon>
        <taxon>Chromadorea</taxon>
        <taxon>Rhabditida</taxon>
        <taxon>Tylenchina</taxon>
        <taxon>Panagrolaimomorpha</taxon>
        <taxon>Panagrolaimoidea</taxon>
        <taxon>Panagrolaimidae</taxon>
        <taxon>Panagrolaimus</taxon>
    </lineage>
</organism>
<reference evidence="2" key="1">
    <citation type="submission" date="2022-11" db="UniProtKB">
        <authorList>
            <consortium name="WormBaseParasite"/>
        </authorList>
    </citation>
    <scope>IDENTIFICATION</scope>
</reference>
<sequence>MGRGAISKRSWSQTMNDSSTDPQTMISNKKQKFEETAKAANFSVSFEEYLKNVLEKAIPHFSVEAELFAKEETIRKMENHMANVPEHLKKAFAMEERISSEKRNLLKLLSKRYRLLNPVSLCPSLYSEVLANAIAENSAVMPDYEKAKKIITTIFNVGMSGKDGFFAMAQLFKKLRTLFFADNFAGIKFECSYFDFPLIVNNSKEIKDLLLKILEMGIPHVTKVHFSTSSRPWVQLFFAILAKHPQQTKLDIHGNVGADFVVPRTVEKLARRGVMIGLRSQTHVGKYKMHISQIGNNKFCSQWSYQD</sequence>
<evidence type="ECO:0000313" key="1">
    <source>
        <dbReference type="Proteomes" id="UP000887576"/>
    </source>
</evidence>
<dbReference type="Proteomes" id="UP000887576">
    <property type="component" value="Unplaced"/>
</dbReference>